<keyword evidence="4 7" id="KW-0133">Cell shape</keyword>
<dbReference type="CDD" id="cd16913">
    <property type="entry name" value="YkuD_like"/>
    <property type="match status" value="1"/>
</dbReference>
<feature type="domain" description="L,D-TPase catalytic" evidence="8">
    <location>
        <begin position="34"/>
        <end position="166"/>
    </location>
</feature>
<evidence type="ECO:0000256" key="4">
    <source>
        <dbReference type="ARBA" id="ARBA00022960"/>
    </source>
</evidence>
<dbReference type="GO" id="GO:0016740">
    <property type="term" value="F:transferase activity"/>
    <property type="evidence" value="ECO:0007669"/>
    <property type="project" value="UniProtKB-KW"/>
</dbReference>
<dbReference type="Proteomes" id="UP000199372">
    <property type="component" value="Unassembled WGS sequence"/>
</dbReference>
<feature type="active site" description="Proton donor/acceptor" evidence="7">
    <location>
        <position position="124"/>
    </location>
</feature>
<evidence type="ECO:0000256" key="1">
    <source>
        <dbReference type="ARBA" id="ARBA00004752"/>
    </source>
</evidence>
<comment type="similarity">
    <text evidence="2">Belongs to the YkuD family.</text>
</comment>
<protein>
    <submittedName>
        <fullName evidence="9">L,D-transpeptidase catalytic domain</fullName>
    </submittedName>
</protein>
<dbReference type="Gene3D" id="2.40.440.10">
    <property type="entry name" value="L,D-transpeptidase catalytic domain-like"/>
    <property type="match status" value="1"/>
</dbReference>
<name>A0A1H8EYL1_9RHOB</name>
<evidence type="ECO:0000313" key="10">
    <source>
        <dbReference type="Proteomes" id="UP000199372"/>
    </source>
</evidence>
<keyword evidence="6 7" id="KW-0961">Cell wall biogenesis/degradation</keyword>
<dbReference type="PROSITE" id="PS52029">
    <property type="entry name" value="LD_TPASE"/>
    <property type="match status" value="1"/>
</dbReference>
<dbReference type="UniPathway" id="UPA00219"/>
<proteinExistence type="inferred from homology"/>
<dbReference type="AlphaFoldDB" id="A0A1H8EYL1"/>
<dbReference type="GO" id="GO:0004180">
    <property type="term" value="F:carboxypeptidase activity"/>
    <property type="evidence" value="ECO:0007669"/>
    <property type="project" value="UniProtKB-ARBA"/>
</dbReference>
<dbReference type="Pfam" id="PF03734">
    <property type="entry name" value="YkuD"/>
    <property type="match status" value="1"/>
</dbReference>
<dbReference type="OrthoDB" id="9809748at2"/>
<evidence type="ECO:0000313" key="9">
    <source>
        <dbReference type="EMBL" id="SEN23828.1"/>
    </source>
</evidence>
<keyword evidence="5 7" id="KW-0573">Peptidoglycan synthesis</keyword>
<evidence type="ECO:0000256" key="7">
    <source>
        <dbReference type="PROSITE-ProRule" id="PRU01373"/>
    </source>
</evidence>
<dbReference type="EMBL" id="FOCM01000003">
    <property type="protein sequence ID" value="SEN23828.1"/>
    <property type="molecule type" value="Genomic_DNA"/>
</dbReference>
<evidence type="ECO:0000256" key="6">
    <source>
        <dbReference type="ARBA" id="ARBA00023316"/>
    </source>
</evidence>
<dbReference type="GO" id="GO:0071555">
    <property type="term" value="P:cell wall organization"/>
    <property type="evidence" value="ECO:0007669"/>
    <property type="project" value="UniProtKB-UniRule"/>
</dbReference>
<evidence type="ECO:0000256" key="3">
    <source>
        <dbReference type="ARBA" id="ARBA00022679"/>
    </source>
</evidence>
<evidence type="ECO:0000256" key="5">
    <source>
        <dbReference type="ARBA" id="ARBA00022984"/>
    </source>
</evidence>
<dbReference type="GO" id="GO:0009252">
    <property type="term" value="P:peptidoglycan biosynthetic process"/>
    <property type="evidence" value="ECO:0007669"/>
    <property type="project" value="UniProtKB-UniPathway"/>
</dbReference>
<dbReference type="PANTHER" id="PTHR36699:SF1">
    <property type="entry name" value="L,D-TRANSPEPTIDASE YAFK-RELATED"/>
    <property type="match status" value="1"/>
</dbReference>
<dbReference type="RefSeq" id="WP_091844953.1">
    <property type="nucleotide sequence ID" value="NZ_FOCM01000003.1"/>
</dbReference>
<dbReference type="PROSITE" id="PS51257">
    <property type="entry name" value="PROKAR_LIPOPROTEIN"/>
    <property type="match status" value="1"/>
</dbReference>
<evidence type="ECO:0000259" key="8">
    <source>
        <dbReference type="PROSITE" id="PS52029"/>
    </source>
</evidence>
<dbReference type="PANTHER" id="PTHR36699">
    <property type="entry name" value="LD-TRANSPEPTIDASE"/>
    <property type="match status" value="1"/>
</dbReference>
<evidence type="ECO:0000256" key="2">
    <source>
        <dbReference type="ARBA" id="ARBA00005992"/>
    </source>
</evidence>
<dbReference type="GO" id="GO:0008360">
    <property type="term" value="P:regulation of cell shape"/>
    <property type="evidence" value="ECO:0007669"/>
    <property type="project" value="UniProtKB-UniRule"/>
</dbReference>
<feature type="active site" description="Nucleophile" evidence="7">
    <location>
        <position position="142"/>
    </location>
</feature>
<keyword evidence="10" id="KW-1185">Reference proteome</keyword>
<reference evidence="10" key="1">
    <citation type="submission" date="2016-10" db="EMBL/GenBank/DDBJ databases">
        <authorList>
            <person name="Varghese N."/>
            <person name="Submissions S."/>
        </authorList>
    </citation>
    <scope>NUCLEOTIDE SEQUENCE [LARGE SCALE GENOMIC DNA]</scope>
    <source>
        <strain evidence="10">DSM 26893</strain>
    </source>
</reference>
<keyword evidence="3" id="KW-0808">Transferase</keyword>
<dbReference type="SUPFAM" id="SSF141523">
    <property type="entry name" value="L,D-transpeptidase catalytic domain-like"/>
    <property type="match status" value="1"/>
</dbReference>
<organism evidence="9 10">
    <name type="scientific">Palleronia pelagia</name>
    <dbReference type="NCBI Taxonomy" id="387096"/>
    <lineage>
        <taxon>Bacteria</taxon>
        <taxon>Pseudomonadati</taxon>
        <taxon>Pseudomonadota</taxon>
        <taxon>Alphaproteobacteria</taxon>
        <taxon>Rhodobacterales</taxon>
        <taxon>Roseobacteraceae</taxon>
        <taxon>Palleronia</taxon>
    </lineage>
</organism>
<dbReference type="InterPro" id="IPR005490">
    <property type="entry name" value="LD_TPept_cat_dom"/>
</dbReference>
<sequence>MSIIRSVLITLSLVILTGCAAPSKFRSYDGPEVTRVVLLKEARQLQLLHNGTPLKVYNVGLGFAPEGHKQVEGDGKTPEGHYMIDRRNPNSRYHLSVGISYPNARDIEVARGLGRPAGGDIFIHGRGENVPKGATGDWTWGCIAVTDDEIEEIYAMVQDGTPISIFP</sequence>
<comment type="pathway">
    <text evidence="1 7">Cell wall biogenesis; peptidoglycan biosynthesis.</text>
</comment>
<dbReference type="InterPro" id="IPR038063">
    <property type="entry name" value="Transpep_catalytic_dom"/>
</dbReference>
<accession>A0A1H8EYL1</accession>
<gene>
    <name evidence="9" type="ORF">SAMN04488011_103126</name>
</gene>